<keyword evidence="3" id="KW-0067">ATP-binding</keyword>
<dbReference type="FunFam" id="3.40.50.300:FF:000425">
    <property type="entry name" value="Probable ABC transporter, ATP-binding subunit"/>
    <property type="match status" value="1"/>
</dbReference>
<dbReference type="Pfam" id="PF00005">
    <property type="entry name" value="ABC_tran"/>
    <property type="match status" value="1"/>
</dbReference>
<dbReference type="PANTHER" id="PTHR42781:SF4">
    <property type="entry name" value="SPERMIDINE_PUTRESCINE IMPORT ATP-BINDING PROTEIN POTA"/>
    <property type="match status" value="1"/>
</dbReference>
<comment type="caution">
    <text evidence="9">The sequence shown here is derived from an EMBL/GenBank/DDBJ whole genome shotgun (WGS) entry which is preliminary data.</text>
</comment>
<dbReference type="GO" id="GO:0043190">
    <property type="term" value="C:ATP-binding cassette (ABC) transporter complex"/>
    <property type="evidence" value="ECO:0007669"/>
    <property type="project" value="InterPro"/>
</dbReference>
<dbReference type="AlphaFoldDB" id="A0A268A9A8"/>
<dbReference type="InterPro" id="IPR008995">
    <property type="entry name" value="Mo/tungstate-bd_C_term_dom"/>
</dbReference>
<sequence length="359" mass="40069">MITLQGLEKHYGKTAALSQVDLTIQKGEFLAILGPSGCGKTTLLRLMAGFMKPTAGTIRFGDTEVANSKHSSKPENRNIGMVFQSFALWPHMTVEEHIRFALKNHRFSQKRTAEEQAARVTEVLQLVGMEAFRERYPAALSGGQQQRVALARAIAPEPDILLMDEPLSALDAELRISMRKEIKQIHKKLGATIIYVTHDQGEALAMADRVLVMQHGQIEQADTPETIYQSPETPFVATFVGKANLVEGTWNGNHFTPAGSLLSWLDNGVSEQLKQKQLFPVRPEEWQLLPSEADGLKGEVIISQFQGTERHYVIRTDGKDYQASLPIAAPAWREGELVSLQVRGRKTQYTTEEVLLELR</sequence>
<dbReference type="InterPro" id="IPR013611">
    <property type="entry name" value="Transp-assoc_OB_typ2"/>
</dbReference>
<name>A0A268A9A8_9BACI</name>
<dbReference type="Proteomes" id="UP000216013">
    <property type="component" value="Unassembled WGS sequence"/>
</dbReference>
<dbReference type="SUPFAM" id="SSF52540">
    <property type="entry name" value="P-loop containing nucleoside triphosphate hydrolases"/>
    <property type="match status" value="1"/>
</dbReference>
<dbReference type="InterPro" id="IPR017871">
    <property type="entry name" value="ABC_transporter-like_CS"/>
</dbReference>
<dbReference type="InterPro" id="IPR027417">
    <property type="entry name" value="P-loop_NTPase"/>
</dbReference>
<gene>
    <name evidence="9" type="ORF">CHH64_12435</name>
</gene>
<dbReference type="PROSITE" id="PS00211">
    <property type="entry name" value="ABC_TRANSPORTER_1"/>
    <property type="match status" value="1"/>
</dbReference>
<comment type="catalytic activity">
    <reaction evidence="4">
        <text>a quaternary ammonium(out) + ATP + H2O = a quaternary ammonium(in) + ADP + phosphate + H(+)</text>
        <dbReference type="Rhea" id="RHEA:11036"/>
        <dbReference type="ChEBI" id="CHEBI:15377"/>
        <dbReference type="ChEBI" id="CHEBI:15378"/>
        <dbReference type="ChEBI" id="CHEBI:30616"/>
        <dbReference type="ChEBI" id="CHEBI:35267"/>
        <dbReference type="ChEBI" id="CHEBI:43474"/>
        <dbReference type="ChEBI" id="CHEBI:456216"/>
        <dbReference type="EC" id="7.6.2.9"/>
    </reaction>
</comment>
<dbReference type="OrthoDB" id="9790614at2"/>
<evidence type="ECO:0000256" key="5">
    <source>
        <dbReference type="ARBA" id="ARBA00063934"/>
    </source>
</evidence>
<reference evidence="9 10" key="1">
    <citation type="submission" date="2017-07" db="EMBL/GenBank/DDBJ databases">
        <title>Isolation and whole genome analysis of endospore-forming bacteria from heroin.</title>
        <authorList>
            <person name="Kalinowski J."/>
            <person name="Ahrens B."/>
            <person name="Al-Dilaimi A."/>
            <person name="Winkler A."/>
            <person name="Wibberg D."/>
            <person name="Schleenbecker U."/>
            <person name="Ruckert C."/>
            <person name="Wolfel R."/>
            <person name="Grass G."/>
        </authorList>
    </citation>
    <scope>NUCLEOTIDE SEQUENCE [LARGE SCALE GENOMIC DNA]</scope>
    <source>
        <strain evidence="9 10">7528</strain>
    </source>
</reference>
<dbReference type="InterPro" id="IPR050093">
    <property type="entry name" value="ABC_SmlMolc_Importer"/>
</dbReference>
<feature type="domain" description="ABC transporter" evidence="8">
    <location>
        <begin position="2"/>
        <end position="240"/>
    </location>
</feature>
<dbReference type="GO" id="GO:0005524">
    <property type="term" value="F:ATP binding"/>
    <property type="evidence" value="ECO:0007669"/>
    <property type="project" value="UniProtKB-KW"/>
</dbReference>
<dbReference type="EC" id="7.6.2.9" evidence="6"/>
<comment type="subunit">
    <text evidence="5">The complex is composed of two ATP-binding proteins (OpuCA), two transmembrane proteins (OpuCB and OpuCD) and a solute-binding protein (OpuCC).</text>
</comment>
<dbReference type="PANTHER" id="PTHR42781">
    <property type="entry name" value="SPERMIDINE/PUTRESCINE IMPORT ATP-BINDING PROTEIN POTA"/>
    <property type="match status" value="1"/>
</dbReference>
<evidence type="ECO:0000259" key="8">
    <source>
        <dbReference type="PROSITE" id="PS50893"/>
    </source>
</evidence>
<evidence type="ECO:0000256" key="7">
    <source>
        <dbReference type="ARBA" id="ARBA00070305"/>
    </source>
</evidence>
<keyword evidence="2" id="KW-0547">Nucleotide-binding</keyword>
<dbReference type="RefSeq" id="WP_095233018.1">
    <property type="nucleotide sequence ID" value="NZ_NPBK01000011.1"/>
</dbReference>
<protein>
    <recommendedName>
        <fullName evidence="7">Carnitine transport ATP-binding protein OpuCA</fullName>
        <ecNumber evidence="6">7.6.2.9</ecNumber>
    </recommendedName>
</protein>
<dbReference type="InterPro" id="IPR003593">
    <property type="entry name" value="AAA+_ATPase"/>
</dbReference>
<evidence type="ECO:0000256" key="1">
    <source>
        <dbReference type="ARBA" id="ARBA00022448"/>
    </source>
</evidence>
<dbReference type="Pfam" id="PF08402">
    <property type="entry name" value="TOBE_2"/>
    <property type="match status" value="1"/>
</dbReference>
<dbReference type="SMART" id="SM00382">
    <property type="entry name" value="AAA"/>
    <property type="match status" value="1"/>
</dbReference>
<evidence type="ECO:0000256" key="3">
    <source>
        <dbReference type="ARBA" id="ARBA00022840"/>
    </source>
</evidence>
<dbReference type="SUPFAM" id="SSF50331">
    <property type="entry name" value="MOP-like"/>
    <property type="match status" value="1"/>
</dbReference>
<evidence type="ECO:0000256" key="4">
    <source>
        <dbReference type="ARBA" id="ARBA00052482"/>
    </source>
</evidence>
<dbReference type="GO" id="GO:0015418">
    <property type="term" value="F:ABC-type quaternary ammonium compound transporting activity"/>
    <property type="evidence" value="ECO:0007669"/>
    <property type="project" value="UniProtKB-EC"/>
</dbReference>
<evidence type="ECO:0000313" key="10">
    <source>
        <dbReference type="Proteomes" id="UP000216013"/>
    </source>
</evidence>
<accession>A0A268A9A8</accession>
<dbReference type="Gene3D" id="3.40.50.300">
    <property type="entry name" value="P-loop containing nucleotide triphosphate hydrolases"/>
    <property type="match status" value="1"/>
</dbReference>
<proteinExistence type="predicted"/>
<evidence type="ECO:0000256" key="6">
    <source>
        <dbReference type="ARBA" id="ARBA00066388"/>
    </source>
</evidence>
<dbReference type="InterPro" id="IPR003439">
    <property type="entry name" value="ABC_transporter-like_ATP-bd"/>
</dbReference>
<keyword evidence="1" id="KW-0813">Transport</keyword>
<dbReference type="PROSITE" id="PS50893">
    <property type="entry name" value="ABC_TRANSPORTER_2"/>
    <property type="match status" value="1"/>
</dbReference>
<evidence type="ECO:0000256" key="2">
    <source>
        <dbReference type="ARBA" id="ARBA00022741"/>
    </source>
</evidence>
<dbReference type="GO" id="GO:0016887">
    <property type="term" value="F:ATP hydrolysis activity"/>
    <property type="evidence" value="ECO:0007669"/>
    <property type="project" value="InterPro"/>
</dbReference>
<dbReference type="EMBL" id="NPBV01000021">
    <property type="protein sequence ID" value="PAD20706.1"/>
    <property type="molecule type" value="Genomic_DNA"/>
</dbReference>
<organism evidence="9 10">
    <name type="scientific">Terribacillus saccharophilus</name>
    <dbReference type="NCBI Taxonomy" id="361277"/>
    <lineage>
        <taxon>Bacteria</taxon>
        <taxon>Bacillati</taxon>
        <taxon>Bacillota</taxon>
        <taxon>Bacilli</taxon>
        <taxon>Bacillales</taxon>
        <taxon>Bacillaceae</taxon>
        <taxon>Terribacillus</taxon>
    </lineage>
</organism>
<evidence type="ECO:0000313" key="9">
    <source>
        <dbReference type="EMBL" id="PAD20706.1"/>
    </source>
</evidence>